<gene>
    <name evidence="2" type="ORF">GLAREA_06746</name>
</gene>
<feature type="region of interest" description="Disordered" evidence="1">
    <location>
        <begin position="93"/>
        <end position="139"/>
    </location>
</feature>
<feature type="region of interest" description="Disordered" evidence="1">
    <location>
        <begin position="226"/>
        <end position="276"/>
    </location>
</feature>
<feature type="compositionally biased region" description="Low complexity" evidence="1">
    <location>
        <begin position="484"/>
        <end position="497"/>
    </location>
</feature>
<feature type="region of interest" description="Disordered" evidence="1">
    <location>
        <begin position="170"/>
        <end position="203"/>
    </location>
</feature>
<keyword evidence="3" id="KW-1185">Reference proteome</keyword>
<evidence type="ECO:0000313" key="3">
    <source>
        <dbReference type="Proteomes" id="UP000016922"/>
    </source>
</evidence>
<dbReference type="OrthoDB" id="5395975at2759"/>
<feature type="compositionally biased region" description="Acidic residues" evidence="1">
    <location>
        <begin position="108"/>
        <end position="127"/>
    </location>
</feature>
<dbReference type="AlphaFoldDB" id="S3E5T5"/>
<proteinExistence type="predicted"/>
<feature type="compositionally biased region" description="Basic and acidic residues" evidence="1">
    <location>
        <begin position="129"/>
        <end position="139"/>
    </location>
</feature>
<dbReference type="RefSeq" id="XP_008078885.1">
    <property type="nucleotide sequence ID" value="XM_008080694.1"/>
</dbReference>
<reference evidence="2 3" key="1">
    <citation type="journal article" date="2013" name="BMC Genomics">
        <title>Genomics-driven discovery of the pneumocandin biosynthetic gene cluster in the fungus Glarea lozoyensis.</title>
        <authorList>
            <person name="Chen L."/>
            <person name="Yue Q."/>
            <person name="Zhang X."/>
            <person name="Xiang M."/>
            <person name="Wang C."/>
            <person name="Li S."/>
            <person name="Che Y."/>
            <person name="Ortiz-Lopez F.J."/>
            <person name="Bills G.F."/>
            <person name="Liu X."/>
            <person name="An Z."/>
        </authorList>
    </citation>
    <scope>NUCLEOTIDE SEQUENCE [LARGE SCALE GENOMIC DNA]</scope>
    <source>
        <strain evidence="3">ATCC 20868 / MF5171</strain>
    </source>
</reference>
<protein>
    <submittedName>
        <fullName evidence="2">Uncharacterized protein</fullName>
    </submittedName>
</protein>
<organism evidence="2 3">
    <name type="scientific">Glarea lozoyensis (strain ATCC 20868 / MF5171)</name>
    <dbReference type="NCBI Taxonomy" id="1116229"/>
    <lineage>
        <taxon>Eukaryota</taxon>
        <taxon>Fungi</taxon>
        <taxon>Dikarya</taxon>
        <taxon>Ascomycota</taxon>
        <taxon>Pezizomycotina</taxon>
        <taxon>Leotiomycetes</taxon>
        <taxon>Helotiales</taxon>
        <taxon>Helotiaceae</taxon>
        <taxon>Glarea</taxon>
    </lineage>
</organism>
<feature type="compositionally biased region" description="Polar residues" evidence="1">
    <location>
        <begin position="248"/>
        <end position="275"/>
    </location>
</feature>
<evidence type="ECO:0000313" key="2">
    <source>
        <dbReference type="EMBL" id="EPE33733.1"/>
    </source>
</evidence>
<dbReference type="eggNOG" id="ENOG502S7U4">
    <property type="taxonomic scope" value="Eukaryota"/>
</dbReference>
<feature type="compositionally biased region" description="Polar residues" evidence="1">
    <location>
        <begin position="95"/>
        <end position="106"/>
    </location>
</feature>
<dbReference type="EMBL" id="KE145357">
    <property type="protein sequence ID" value="EPE33733.1"/>
    <property type="molecule type" value="Genomic_DNA"/>
</dbReference>
<dbReference type="KEGG" id="glz:GLAREA_06746"/>
<feature type="compositionally biased region" description="Polar residues" evidence="1">
    <location>
        <begin position="184"/>
        <end position="198"/>
    </location>
</feature>
<feature type="compositionally biased region" description="Polar residues" evidence="1">
    <location>
        <begin position="508"/>
        <end position="517"/>
    </location>
</feature>
<feature type="region of interest" description="Disordered" evidence="1">
    <location>
        <begin position="345"/>
        <end position="370"/>
    </location>
</feature>
<evidence type="ECO:0000256" key="1">
    <source>
        <dbReference type="SAM" id="MobiDB-lite"/>
    </source>
</evidence>
<dbReference type="OMA" id="RKWANAN"/>
<feature type="region of interest" description="Disordered" evidence="1">
    <location>
        <begin position="307"/>
        <end position="328"/>
    </location>
</feature>
<dbReference type="GeneID" id="19465799"/>
<name>S3E5T5_GLAL2</name>
<sequence>MTTTRQPGYINSDACIFDGYSKPTYPPVIEMEDVEILVHTSAPSRGQDDARYRALARAYLQFAPATRQRVEFDREVVEDDIDAQAEVQIREELVESTQEEPQSWESYQPDEEDEGHGDDNSDSESELDPTQHEPHDRPTQLRSLESPLLSFKSAANNVNTPAFATRHVTWTPPLRSWREDETQKSTSSGQGPPSTIADSQPEHRTGLEAFSSPTRMLELLLQQIDSSDQESPENHTHHRQTRVEDSPSQRLSTPRFQNSDVSNSQSHINSALSFPSSPPLVQQADVNVTTASPILGNPVSSEEQSFTGITVSTSTSSSIPPPLSSSHQGLLADIPPIIIRPATSSSIAEENVSDSRSTRRSNEIAKTTQTAELVTPKPALKAGPARADSGHLASTEIQVHQSHKVPYSSSTSNLQIFSTLSGMIPETPYHLPPNTQVPVTGMKRNWPNMSSDDAHIPASAPAIVVNAASSSLDEHANKRRRFESPSSDRVPSSHSDVQTLRAPLESARVSTTNSDQSLPKPHDRTEIMRANSDQSLSKPPEIISMARTNSDQSVTSNLPSSSAIAGWSSPVKKPLNSYIDFVYINPPTPPTSDAIVTPESFITPSLTNLAKRLPFEKHYRPAFQARELRQAERGYWRVDANPWPIELRKTFWDVLGNFIGAGKAGWGVRGERNEDMTSFRVYCWGITAPYLYLLLFIASQNKVRKVEAVWLAGDNSVLVRMPVLE</sequence>
<dbReference type="HOGENOM" id="CLU_381742_0_0_1"/>
<accession>S3E5T5</accession>
<dbReference type="Proteomes" id="UP000016922">
    <property type="component" value="Unassembled WGS sequence"/>
</dbReference>
<feature type="region of interest" description="Disordered" evidence="1">
    <location>
        <begin position="469"/>
        <end position="525"/>
    </location>
</feature>